<dbReference type="GeneTree" id="ENSGT01100000263473"/>
<dbReference type="CDD" id="cd03602">
    <property type="entry name" value="CLECT_1"/>
    <property type="match status" value="1"/>
</dbReference>
<dbReference type="SMART" id="SM00034">
    <property type="entry name" value="CLECT"/>
    <property type="match status" value="2"/>
</dbReference>
<protein>
    <recommendedName>
        <fullName evidence="4">C-type lectin domain-containing protein</fullName>
    </recommendedName>
</protein>
<dbReference type="Pfam" id="PF00059">
    <property type="entry name" value="Lectin_C"/>
    <property type="match status" value="2"/>
</dbReference>
<evidence type="ECO:0000256" key="1">
    <source>
        <dbReference type="ARBA" id="ARBA00023157"/>
    </source>
</evidence>
<accession>A0A3Q3GR48</accession>
<name>A0A3Q3GR48_9LABR</name>
<dbReference type="STRING" id="56723.ENSLBEP00000033709"/>
<feature type="signal peptide" evidence="3">
    <location>
        <begin position="1"/>
        <end position="16"/>
    </location>
</feature>
<keyword evidence="6" id="KW-1185">Reference proteome</keyword>
<reference evidence="5" key="1">
    <citation type="submission" date="2025-08" db="UniProtKB">
        <authorList>
            <consortium name="Ensembl"/>
        </authorList>
    </citation>
    <scope>IDENTIFICATION</scope>
</reference>
<dbReference type="PROSITE" id="PS00615">
    <property type="entry name" value="C_TYPE_LECTIN_1"/>
    <property type="match status" value="1"/>
</dbReference>
<dbReference type="InterPro" id="IPR018378">
    <property type="entry name" value="C-type_lectin_CS"/>
</dbReference>
<dbReference type="InterPro" id="IPR001304">
    <property type="entry name" value="C-type_lectin-like"/>
</dbReference>
<dbReference type="InterPro" id="IPR016186">
    <property type="entry name" value="C-type_lectin-like/link_sf"/>
</dbReference>
<evidence type="ECO:0000256" key="3">
    <source>
        <dbReference type="SAM" id="SignalP"/>
    </source>
</evidence>
<organism evidence="5 6">
    <name type="scientific">Labrus bergylta</name>
    <name type="common">ballan wrasse</name>
    <dbReference type="NCBI Taxonomy" id="56723"/>
    <lineage>
        <taxon>Eukaryota</taxon>
        <taxon>Metazoa</taxon>
        <taxon>Chordata</taxon>
        <taxon>Craniata</taxon>
        <taxon>Vertebrata</taxon>
        <taxon>Euteleostomi</taxon>
        <taxon>Actinopterygii</taxon>
        <taxon>Neopterygii</taxon>
        <taxon>Teleostei</taxon>
        <taxon>Neoteleostei</taxon>
        <taxon>Acanthomorphata</taxon>
        <taxon>Eupercaria</taxon>
        <taxon>Labriformes</taxon>
        <taxon>Labridae</taxon>
        <taxon>Labrus</taxon>
    </lineage>
</organism>
<dbReference type="PROSITE" id="PS50041">
    <property type="entry name" value="C_TYPE_LECTIN_2"/>
    <property type="match status" value="2"/>
</dbReference>
<sequence>MEKLLLSLMAAAGLCAVYTHVGRQFHFVHEPKNMSEALSYCRDRYTDLASMDNMEDVELLNREANLSRMVYLKSSHLVWIGLYDEVESWRWSLSDRSFYKPGESTFRHWSPGEPNNYLSLGHCAQMLGDGLWNDVPCGQLHKPVCSNVTGWNVTFVLINTNMTWTEAQSYCREHHTDLASVRNLDENQKIKKLSSGSLIWIGLFRESWKWTDGSNSSFRYWNENEPNNSDEPETCVAAYLIKSGRWEDWPCHYKRASICYSADPAATTASSQNDTIIKDASVSKGVVKVRLVKSSSVDMNDPAVMDAMLKQIKQKLKDQGVKGDVKLSWRKQTDGKVFHKEEKKKKMRKKRMITKPKDEL</sequence>
<feature type="region of interest" description="Disordered" evidence="2">
    <location>
        <begin position="336"/>
        <end position="360"/>
    </location>
</feature>
<evidence type="ECO:0000313" key="6">
    <source>
        <dbReference type="Proteomes" id="UP000261660"/>
    </source>
</evidence>
<keyword evidence="1" id="KW-1015">Disulfide bond</keyword>
<feature type="domain" description="C-type lectin" evidence="4">
    <location>
        <begin position="155"/>
        <end position="260"/>
    </location>
</feature>
<dbReference type="Gene3D" id="3.10.100.10">
    <property type="entry name" value="Mannose-Binding Protein A, subunit A"/>
    <property type="match status" value="2"/>
</dbReference>
<proteinExistence type="predicted"/>
<keyword evidence="3" id="KW-0732">Signal</keyword>
<dbReference type="InterPro" id="IPR016187">
    <property type="entry name" value="CTDL_fold"/>
</dbReference>
<dbReference type="Proteomes" id="UP000261660">
    <property type="component" value="Unplaced"/>
</dbReference>
<evidence type="ECO:0000259" key="4">
    <source>
        <dbReference type="PROSITE" id="PS50041"/>
    </source>
</evidence>
<evidence type="ECO:0000256" key="2">
    <source>
        <dbReference type="SAM" id="MobiDB-lite"/>
    </source>
</evidence>
<feature type="compositionally biased region" description="Basic residues" evidence="2">
    <location>
        <begin position="342"/>
        <end position="354"/>
    </location>
</feature>
<dbReference type="PANTHER" id="PTHR45784">
    <property type="entry name" value="C-TYPE LECTIN DOMAIN FAMILY 20 MEMBER A-RELATED"/>
    <property type="match status" value="1"/>
</dbReference>
<dbReference type="SUPFAM" id="SSF56436">
    <property type="entry name" value="C-type lectin-like"/>
    <property type="match status" value="2"/>
</dbReference>
<evidence type="ECO:0000313" key="5">
    <source>
        <dbReference type="Ensembl" id="ENSLBEP00000033709.1"/>
    </source>
</evidence>
<dbReference type="AlphaFoldDB" id="A0A3Q3GR48"/>
<dbReference type="PANTHER" id="PTHR45784:SF3">
    <property type="entry name" value="C-TYPE LECTIN DOMAIN FAMILY 4 MEMBER K-LIKE-RELATED"/>
    <property type="match status" value="1"/>
</dbReference>
<dbReference type="InParanoid" id="A0A3Q3GR48"/>
<reference evidence="5" key="2">
    <citation type="submission" date="2025-09" db="UniProtKB">
        <authorList>
            <consortium name="Ensembl"/>
        </authorList>
    </citation>
    <scope>IDENTIFICATION</scope>
</reference>
<feature type="domain" description="C-type lectin" evidence="4">
    <location>
        <begin position="20"/>
        <end position="146"/>
    </location>
</feature>
<feature type="chain" id="PRO_5018664947" description="C-type lectin domain-containing protein" evidence="3">
    <location>
        <begin position="17"/>
        <end position="360"/>
    </location>
</feature>
<dbReference type="Ensembl" id="ENSLBET00000035180.1">
    <property type="protein sequence ID" value="ENSLBEP00000033709.1"/>
    <property type="gene ID" value="ENSLBEG00000025387.1"/>
</dbReference>